<evidence type="ECO:0000259" key="2">
    <source>
        <dbReference type="PROSITE" id="PS50033"/>
    </source>
</evidence>
<dbReference type="AlphaFoldDB" id="A0A9P8E158"/>
<sequence length="521" mass="56900">MASHVVVLDAAFKRIQVKVTPATSLRTVLEQACDKFQLDPDQYILKNTKDKPIDLSLPFRLSGLVSGAKLHLVQSSRSPSVVKVALQLPAEDNLPRLEDHFPSNTPLWLILRKFEDGVAGNTTKLNLTERSAPSSQTGSGYLCYLQPCLNIGGSAKELSTFLDLQKSLAQLGHNRGNVLIRLSFKNEGVRMEEAKAQITTYLQALSSQEASQVQTASSHGAHAAPDVQLSSLPDADANNSAAPREDDAAQDPSEDTIMSPAPDLAPSEQLAQEDDVIASSSTTQMPSTESQFPSLDTGISVYAAPSDNTPFAARQAYNEADYLPSVEHANAHQASLTKLGRNTRLLSDKEIAANSASKAAALAEIKTATIRIRFPDMFTVEWGVTQSDTSESLYTKVQGMLDDPSLKFRLQMTGPQMKPLIFDPTSQQKLIKDLGVRDRSLIIFVWDESMPKEVRDRPLLKQALRGQAKELEVKEPVAEEEVKQALASKAEEPKKKSSLSFAEREAKLKKMMGFGGIGKKK</sequence>
<dbReference type="PROSITE" id="PS50033">
    <property type="entry name" value="UBX"/>
    <property type="match status" value="1"/>
</dbReference>
<dbReference type="EMBL" id="JAHFXF010001284">
    <property type="protein sequence ID" value="KAG9670895.1"/>
    <property type="molecule type" value="Genomic_DNA"/>
</dbReference>
<reference evidence="3" key="1">
    <citation type="journal article" date="2021" name="J Fungi (Basel)">
        <title>Virulence traits and population genomics of the black yeast Aureobasidium melanogenum.</title>
        <authorList>
            <person name="Cernosa A."/>
            <person name="Sun X."/>
            <person name="Gostincar C."/>
            <person name="Fang C."/>
            <person name="Gunde-Cimerman N."/>
            <person name="Song Z."/>
        </authorList>
    </citation>
    <scope>NUCLEOTIDE SEQUENCE</scope>
    <source>
        <strain evidence="3">EXF-9911</strain>
    </source>
</reference>
<reference evidence="3" key="2">
    <citation type="submission" date="2021-08" db="EMBL/GenBank/DDBJ databases">
        <authorList>
            <person name="Gostincar C."/>
            <person name="Sun X."/>
            <person name="Song Z."/>
            <person name="Gunde-Cimerman N."/>
        </authorList>
    </citation>
    <scope>NUCLEOTIDE SEQUENCE</scope>
    <source>
        <strain evidence="3">EXF-9911</strain>
    </source>
</reference>
<dbReference type="OrthoDB" id="440781at2759"/>
<evidence type="ECO:0000313" key="4">
    <source>
        <dbReference type="Proteomes" id="UP000779574"/>
    </source>
</evidence>
<dbReference type="InterPro" id="IPR029071">
    <property type="entry name" value="Ubiquitin-like_domsf"/>
</dbReference>
<accession>A0A9P8E158</accession>
<dbReference type="GO" id="GO:0006886">
    <property type="term" value="P:intracellular protein transport"/>
    <property type="evidence" value="ECO:0007669"/>
    <property type="project" value="TreeGrafter"/>
</dbReference>
<dbReference type="PANTHER" id="PTHR46467">
    <property type="entry name" value="TETHER CONTAINING UBX DOMAIN FOR GLUT4"/>
    <property type="match status" value="1"/>
</dbReference>
<dbReference type="PANTHER" id="PTHR46467:SF1">
    <property type="entry name" value="TETHER CONTAINING UBX DOMAIN FOR GLUT4"/>
    <property type="match status" value="1"/>
</dbReference>
<dbReference type="Proteomes" id="UP000779574">
    <property type="component" value="Unassembled WGS sequence"/>
</dbReference>
<dbReference type="InterPro" id="IPR001012">
    <property type="entry name" value="UBX_dom"/>
</dbReference>
<feature type="non-terminal residue" evidence="3">
    <location>
        <position position="521"/>
    </location>
</feature>
<feature type="region of interest" description="Disordered" evidence="1">
    <location>
        <begin position="213"/>
        <end position="263"/>
    </location>
</feature>
<name>A0A9P8E158_AURME</name>
<feature type="domain" description="UBX" evidence="2">
    <location>
        <begin position="363"/>
        <end position="444"/>
    </location>
</feature>
<comment type="caution">
    <text evidence="3">The sequence shown here is derived from an EMBL/GenBank/DDBJ whole genome shotgun (WGS) entry which is preliminary data.</text>
</comment>
<dbReference type="CDD" id="cd16105">
    <property type="entry name" value="Ubl_ASPSCR1_like"/>
    <property type="match status" value="1"/>
</dbReference>
<organism evidence="3 4">
    <name type="scientific">Aureobasidium melanogenum</name>
    <name type="common">Aureobasidium pullulans var. melanogenum</name>
    <dbReference type="NCBI Taxonomy" id="46634"/>
    <lineage>
        <taxon>Eukaryota</taxon>
        <taxon>Fungi</taxon>
        <taxon>Dikarya</taxon>
        <taxon>Ascomycota</taxon>
        <taxon>Pezizomycotina</taxon>
        <taxon>Dothideomycetes</taxon>
        <taxon>Dothideomycetidae</taxon>
        <taxon>Dothideales</taxon>
        <taxon>Saccotheciaceae</taxon>
        <taxon>Aureobasidium</taxon>
    </lineage>
</organism>
<protein>
    <recommendedName>
        <fullName evidence="2">UBX domain-containing protein</fullName>
    </recommendedName>
</protein>
<proteinExistence type="predicted"/>
<evidence type="ECO:0000313" key="3">
    <source>
        <dbReference type="EMBL" id="KAG9670895.1"/>
    </source>
</evidence>
<dbReference type="SUPFAM" id="SSF54236">
    <property type="entry name" value="Ubiquitin-like"/>
    <property type="match status" value="2"/>
</dbReference>
<dbReference type="Pfam" id="PF11470">
    <property type="entry name" value="TUG-UBL1"/>
    <property type="match status" value="1"/>
</dbReference>
<dbReference type="GO" id="GO:0005737">
    <property type="term" value="C:cytoplasm"/>
    <property type="evidence" value="ECO:0007669"/>
    <property type="project" value="TreeGrafter"/>
</dbReference>
<dbReference type="GO" id="GO:0012506">
    <property type="term" value="C:vesicle membrane"/>
    <property type="evidence" value="ECO:0007669"/>
    <property type="project" value="TreeGrafter"/>
</dbReference>
<dbReference type="Gene3D" id="3.10.20.90">
    <property type="entry name" value="Phosphatidylinositol 3-kinase Catalytic Subunit, Chain A, domain 1"/>
    <property type="match status" value="1"/>
</dbReference>
<dbReference type="InterPro" id="IPR021569">
    <property type="entry name" value="TUG-UBL1"/>
</dbReference>
<dbReference type="GO" id="GO:0005634">
    <property type="term" value="C:nucleus"/>
    <property type="evidence" value="ECO:0007669"/>
    <property type="project" value="TreeGrafter"/>
</dbReference>
<evidence type="ECO:0000256" key="1">
    <source>
        <dbReference type="SAM" id="MobiDB-lite"/>
    </source>
</evidence>
<gene>
    <name evidence="3" type="ORF">KCU76_g17009</name>
</gene>